<dbReference type="Proteomes" id="UP001219355">
    <property type="component" value="Chromosome 1"/>
</dbReference>
<keyword evidence="4 6" id="KW-0560">Oxidoreductase</keyword>
<gene>
    <name evidence="6" type="ORF">PRK78_000459</name>
</gene>
<sequence>MKDMAYTTEALPVHTDTAYFTDAAGLQMFHLLSHTGGDGGETLLVDGFEAARILHTEKKDAYYALKHPIFSHHASGNKDICIRPGGGFPTFSHRTYTGELYQVRWNNEDRGAATSAPISTLERWYFAAREWSELLKRPSLVRQFKLEPGTPLSTCASHAYETSPLQENRY</sequence>
<organism evidence="6 7">
    <name type="scientific">Emydomyces testavorans</name>
    <dbReference type="NCBI Taxonomy" id="2070801"/>
    <lineage>
        <taxon>Eukaryota</taxon>
        <taxon>Fungi</taxon>
        <taxon>Dikarya</taxon>
        <taxon>Ascomycota</taxon>
        <taxon>Pezizomycotina</taxon>
        <taxon>Eurotiomycetes</taxon>
        <taxon>Eurotiomycetidae</taxon>
        <taxon>Onygenales</taxon>
        <taxon>Nannizziopsiaceae</taxon>
        <taxon>Emydomyces</taxon>
    </lineage>
</organism>
<dbReference type="GO" id="GO:0050353">
    <property type="term" value="F:trimethyllysine dioxygenase activity"/>
    <property type="evidence" value="ECO:0007669"/>
    <property type="project" value="UniProtKB-EC"/>
</dbReference>
<dbReference type="PANTHER" id="PTHR10696">
    <property type="entry name" value="GAMMA-BUTYROBETAINE HYDROXYLASE-RELATED"/>
    <property type="match status" value="1"/>
</dbReference>
<dbReference type="Gene3D" id="3.60.130.10">
    <property type="entry name" value="Clavaminate synthase-like"/>
    <property type="match status" value="1"/>
</dbReference>
<keyword evidence="3" id="KW-0124">Carnitine biosynthesis</keyword>
<keyword evidence="6" id="KW-0223">Dioxygenase</keyword>
<dbReference type="InterPro" id="IPR050411">
    <property type="entry name" value="AlphaKG_dependent_hydroxylases"/>
</dbReference>
<dbReference type="GO" id="GO:0005739">
    <property type="term" value="C:mitochondrion"/>
    <property type="evidence" value="ECO:0007669"/>
    <property type="project" value="TreeGrafter"/>
</dbReference>
<dbReference type="GO" id="GO:0045329">
    <property type="term" value="P:carnitine biosynthetic process"/>
    <property type="evidence" value="ECO:0007669"/>
    <property type="project" value="UniProtKB-KW"/>
</dbReference>
<comment type="cofactor">
    <cofactor evidence="1">
        <name>L-ascorbate</name>
        <dbReference type="ChEBI" id="CHEBI:38290"/>
    </cofactor>
</comment>
<reference evidence="6" key="1">
    <citation type="submission" date="2023-03" db="EMBL/GenBank/DDBJ databases">
        <title>Emydomyces testavorans Genome Sequence.</title>
        <authorList>
            <person name="Hoyer L."/>
        </authorList>
    </citation>
    <scope>NUCLEOTIDE SEQUENCE</scope>
    <source>
        <strain evidence="6">16-2883</strain>
    </source>
</reference>
<accession>A0AAF0IFV5</accession>
<evidence type="ECO:0000313" key="7">
    <source>
        <dbReference type="Proteomes" id="UP001219355"/>
    </source>
</evidence>
<evidence type="ECO:0000256" key="1">
    <source>
        <dbReference type="ARBA" id="ARBA00001961"/>
    </source>
</evidence>
<name>A0AAF0IFV5_9EURO</name>
<dbReference type="AlphaFoldDB" id="A0AAF0IFV5"/>
<dbReference type="InterPro" id="IPR003819">
    <property type="entry name" value="TauD/TfdA-like"/>
</dbReference>
<comment type="pathway">
    <text evidence="2">Amine and polyamine biosynthesis; carnitine biosynthesis.</text>
</comment>
<dbReference type="Pfam" id="PF02668">
    <property type="entry name" value="TauD"/>
    <property type="match status" value="1"/>
</dbReference>
<dbReference type="EC" id="1.14.11.8" evidence="6"/>
<protein>
    <submittedName>
        <fullName evidence="6">Trimethyllysine dioxygenase</fullName>
        <ecNumber evidence="6">1.14.11.8</ecNumber>
    </submittedName>
</protein>
<evidence type="ECO:0000313" key="6">
    <source>
        <dbReference type="EMBL" id="WEW55031.1"/>
    </source>
</evidence>
<dbReference type="SUPFAM" id="SSF51197">
    <property type="entry name" value="Clavaminate synthase-like"/>
    <property type="match status" value="1"/>
</dbReference>
<evidence type="ECO:0000259" key="5">
    <source>
        <dbReference type="Pfam" id="PF02668"/>
    </source>
</evidence>
<feature type="domain" description="TauD/TfdA-like" evidence="5">
    <location>
        <begin position="5"/>
        <end position="150"/>
    </location>
</feature>
<dbReference type="InterPro" id="IPR042098">
    <property type="entry name" value="TauD-like_sf"/>
</dbReference>
<keyword evidence="7" id="KW-1185">Reference proteome</keyword>
<evidence type="ECO:0000256" key="2">
    <source>
        <dbReference type="ARBA" id="ARBA00005022"/>
    </source>
</evidence>
<evidence type="ECO:0000256" key="4">
    <source>
        <dbReference type="ARBA" id="ARBA00023002"/>
    </source>
</evidence>
<proteinExistence type="predicted"/>
<dbReference type="EMBL" id="CP120627">
    <property type="protein sequence ID" value="WEW55031.1"/>
    <property type="molecule type" value="Genomic_DNA"/>
</dbReference>
<dbReference type="PANTHER" id="PTHR10696:SF51">
    <property type="entry name" value="TRIMETHYLLYSINE DIOXYGENASE, MITOCHONDRIAL"/>
    <property type="match status" value="1"/>
</dbReference>
<evidence type="ECO:0000256" key="3">
    <source>
        <dbReference type="ARBA" id="ARBA00022873"/>
    </source>
</evidence>